<dbReference type="HOGENOM" id="CLU_328138_0_0_6"/>
<dbReference type="CDD" id="cd01948">
    <property type="entry name" value="EAL"/>
    <property type="match status" value="1"/>
</dbReference>
<feature type="transmembrane region" description="Helical" evidence="1">
    <location>
        <begin position="27"/>
        <end position="42"/>
    </location>
</feature>
<dbReference type="InterPro" id="IPR043128">
    <property type="entry name" value="Rev_trsase/Diguanyl_cyclase"/>
</dbReference>
<feature type="domain" description="GGDEF" evidence="4">
    <location>
        <begin position="479"/>
        <end position="611"/>
    </location>
</feature>
<dbReference type="Proteomes" id="UP000005953">
    <property type="component" value="Unassembled WGS sequence"/>
</dbReference>
<dbReference type="SMART" id="SM00267">
    <property type="entry name" value="GGDEF"/>
    <property type="match status" value="1"/>
</dbReference>
<dbReference type="NCBIfam" id="TIGR00254">
    <property type="entry name" value="GGDEF"/>
    <property type="match status" value="1"/>
</dbReference>
<proteinExistence type="predicted"/>
<evidence type="ECO:0000313" key="6">
    <source>
        <dbReference type="Proteomes" id="UP000005953"/>
    </source>
</evidence>
<dbReference type="InterPro" id="IPR035919">
    <property type="entry name" value="EAL_sf"/>
</dbReference>
<dbReference type="InterPro" id="IPR001633">
    <property type="entry name" value="EAL_dom"/>
</dbReference>
<gene>
    <name evidence="5" type="ORF">MED297_20047</name>
</gene>
<feature type="domain" description="CHASE" evidence="2">
    <location>
        <begin position="143"/>
        <end position="206"/>
    </location>
</feature>
<dbReference type="PROSITE" id="PS50887">
    <property type="entry name" value="GGDEF"/>
    <property type="match status" value="1"/>
</dbReference>
<dbReference type="InterPro" id="IPR029787">
    <property type="entry name" value="Nucleotide_cyclase"/>
</dbReference>
<evidence type="ECO:0000259" key="3">
    <source>
        <dbReference type="PROSITE" id="PS50883"/>
    </source>
</evidence>
<dbReference type="Gene3D" id="3.30.450.20">
    <property type="entry name" value="PAS domain"/>
    <property type="match status" value="1"/>
</dbReference>
<dbReference type="AlphaFoldDB" id="A4B9B4"/>
<dbReference type="EMBL" id="AAOE01000001">
    <property type="protein sequence ID" value="EAR11215.1"/>
    <property type="molecule type" value="Genomic_DNA"/>
</dbReference>
<dbReference type="SUPFAM" id="SSF55073">
    <property type="entry name" value="Nucleotide cyclase"/>
    <property type="match status" value="1"/>
</dbReference>
<dbReference type="PANTHER" id="PTHR44757:SF2">
    <property type="entry name" value="BIOFILM ARCHITECTURE MAINTENANCE PROTEIN MBAA"/>
    <property type="match status" value="1"/>
</dbReference>
<dbReference type="InterPro" id="IPR035965">
    <property type="entry name" value="PAS-like_dom_sf"/>
</dbReference>
<dbReference type="InterPro" id="IPR006189">
    <property type="entry name" value="CHASE_dom"/>
</dbReference>
<dbReference type="InterPro" id="IPR000160">
    <property type="entry name" value="GGDEF_dom"/>
</dbReference>
<keyword evidence="1" id="KW-1133">Transmembrane helix</keyword>
<dbReference type="CDD" id="cd01949">
    <property type="entry name" value="GGDEF"/>
    <property type="match status" value="1"/>
</dbReference>
<dbReference type="OrthoDB" id="1316910at2"/>
<dbReference type="Pfam" id="PF00563">
    <property type="entry name" value="EAL"/>
    <property type="match status" value="1"/>
</dbReference>
<dbReference type="PROSITE" id="PS50839">
    <property type="entry name" value="CHASE"/>
    <property type="match status" value="1"/>
</dbReference>
<feature type="transmembrane region" description="Helical" evidence="1">
    <location>
        <begin position="47"/>
        <end position="66"/>
    </location>
</feature>
<dbReference type="Gene3D" id="3.20.20.450">
    <property type="entry name" value="EAL domain"/>
    <property type="match status" value="1"/>
</dbReference>
<dbReference type="SUPFAM" id="SSF55785">
    <property type="entry name" value="PYP-like sensor domain (PAS domain)"/>
    <property type="match status" value="1"/>
</dbReference>
<dbReference type="RefSeq" id="WP_008044730.1">
    <property type="nucleotide sequence ID" value="NZ_CH724151.1"/>
</dbReference>
<keyword evidence="1" id="KW-0472">Membrane</keyword>
<protein>
    <submittedName>
        <fullName evidence="5">PAS:GGDEF</fullName>
    </submittedName>
</protein>
<keyword evidence="1" id="KW-0812">Transmembrane</keyword>
<dbReference type="Gene3D" id="3.30.70.270">
    <property type="match status" value="1"/>
</dbReference>
<name>A4B9B4_9GAMM</name>
<evidence type="ECO:0000313" key="5">
    <source>
        <dbReference type="EMBL" id="EAR11215.1"/>
    </source>
</evidence>
<dbReference type="SUPFAM" id="SSF141868">
    <property type="entry name" value="EAL domain-like"/>
    <property type="match status" value="1"/>
</dbReference>
<dbReference type="Pfam" id="PF00990">
    <property type="entry name" value="GGDEF"/>
    <property type="match status" value="1"/>
</dbReference>
<dbReference type="STRING" id="314283.MED297_20047"/>
<dbReference type="SMART" id="SM01079">
    <property type="entry name" value="CHASE"/>
    <property type="match status" value="1"/>
</dbReference>
<feature type="domain" description="EAL" evidence="3">
    <location>
        <begin position="620"/>
        <end position="875"/>
    </location>
</feature>
<reference evidence="5 6" key="1">
    <citation type="submission" date="2006-02" db="EMBL/GenBank/DDBJ databases">
        <authorList>
            <person name="Pinhassi J."/>
            <person name="Pedros-Alio C."/>
            <person name="Ferriera S."/>
            <person name="Johnson J."/>
            <person name="Kravitz S."/>
            <person name="Halpern A."/>
            <person name="Remington K."/>
            <person name="Beeson K."/>
            <person name="Tran B."/>
            <person name="Rogers Y.-H."/>
            <person name="Friedman R."/>
            <person name="Venter J.C."/>
        </authorList>
    </citation>
    <scope>NUCLEOTIDE SEQUENCE [LARGE SCALE GENOMIC DNA]</scope>
    <source>
        <strain evidence="5 6">MED297</strain>
    </source>
</reference>
<evidence type="ECO:0000259" key="4">
    <source>
        <dbReference type="PROSITE" id="PS50887"/>
    </source>
</evidence>
<comment type="caution">
    <text evidence="5">The sequence shown here is derived from an EMBL/GenBank/DDBJ whole genome shotgun (WGS) entry which is preliminary data.</text>
</comment>
<dbReference type="SMART" id="SM00052">
    <property type="entry name" value="EAL"/>
    <property type="match status" value="1"/>
</dbReference>
<dbReference type="GO" id="GO:0003824">
    <property type="term" value="F:catalytic activity"/>
    <property type="evidence" value="ECO:0007669"/>
    <property type="project" value="UniProtKB-ARBA"/>
</dbReference>
<organism evidence="5 6">
    <name type="scientific">Reinekea blandensis MED297</name>
    <dbReference type="NCBI Taxonomy" id="314283"/>
    <lineage>
        <taxon>Bacteria</taxon>
        <taxon>Pseudomonadati</taxon>
        <taxon>Pseudomonadota</taxon>
        <taxon>Gammaproteobacteria</taxon>
        <taxon>Oceanospirillales</taxon>
        <taxon>Saccharospirillaceae</taxon>
        <taxon>Reinekea</taxon>
    </lineage>
</organism>
<dbReference type="PANTHER" id="PTHR44757">
    <property type="entry name" value="DIGUANYLATE CYCLASE DGCP"/>
    <property type="match status" value="1"/>
</dbReference>
<accession>A4B9B4</accession>
<dbReference type="PROSITE" id="PS50883">
    <property type="entry name" value="EAL"/>
    <property type="match status" value="1"/>
</dbReference>
<evidence type="ECO:0000256" key="1">
    <source>
        <dbReference type="SAM" id="Phobius"/>
    </source>
</evidence>
<dbReference type="InterPro" id="IPR052155">
    <property type="entry name" value="Biofilm_reg_signaling"/>
</dbReference>
<evidence type="ECO:0000259" key="2">
    <source>
        <dbReference type="PROSITE" id="PS50839"/>
    </source>
</evidence>
<keyword evidence="6" id="KW-1185">Reference proteome</keyword>
<sequence length="876" mass="99108">MIVALTVSALMCLVAFAFTGNPILDAVLAVLAIGLSAFLVLKHRKLLLVPLLVLTAAPIIPFVKWFEPAFISRATEGAYRNLENELDIAEGIVTQFFLNNAAALDSIAILVNQSDSLSDAEYQQWLTQILPAYRNQFLNIAVSENLIVKHVYPPNDVNLQVRGADLSQVPDQGLQYRNVLRTQQPTVIGPVMLIQGVPGVIYVRPMPNKPDLVLSGVLSLAQLEQELDMILSDAIHLQINVRTLVSQYELLADDLFDANRSASRDLDFNEITVGIAASSNRVDQLTTRTRWVTRSSATALWIGLSFLLGLQRVNFRLREQQRKALEKSEQELTAAQRLGKMGSWVSTDGERLALSTPLQELLNINGEEISLDALFDRLHPDQRMLHIEQIHSFMAGHQDRLNLEHRLKTGETYQWFDHRIARTSDNQVTGILRNIQTIREREEQVTKLESFDSLTGAANRHYFRQIAEQNLALCERRRTTFVLALINIDDFRTVNESHGQSVGDELLKQITLRLHNHSRKSDTIARLSGDTFAMALVDIGNNRQSVFVIEQIMRRLKDPYMIADDLYPQFTLGIAMYPDDATDYDTLLRMSESALSAAKKEARGHYRYYSAELSEQTDRRQRILASLPAAIANDYLHVVFQPRVDSQQPHRSTSMEVLVRWHDPVLGVVSPGEFIPIAEHTSLIADIGHWVMRETFRTMDQYGHLLPEGLTVSINLSPRQLEDRTLPDAIRHLLQDYNVLASQFELEITEHSIAEQSEDIRDNMRELNDLGFRFALDDFGTGYSNLGILQSLPLHVLKIDMSFIRAIGTTDRSDELVRAIINMGHTLGLRLVAEGVESAAQVQFLTELDCEELQGFYFYKPQSIDELIPQLKSDDQ</sequence>